<feature type="transmembrane region" description="Helical" evidence="1">
    <location>
        <begin position="319"/>
        <end position="337"/>
    </location>
</feature>
<feature type="transmembrane region" description="Helical" evidence="1">
    <location>
        <begin position="106"/>
        <end position="124"/>
    </location>
</feature>
<dbReference type="AlphaFoldDB" id="A0A934K5X1"/>
<feature type="transmembrane region" description="Helical" evidence="1">
    <location>
        <begin position="342"/>
        <end position="360"/>
    </location>
</feature>
<dbReference type="EMBL" id="JAEKNR010000084">
    <property type="protein sequence ID" value="MBJ7597917.1"/>
    <property type="molecule type" value="Genomic_DNA"/>
</dbReference>
<sequence length="362" mass="39980">MALAVASVYGASLAKWFGASHSPREFVFVGQLFIERSDTSQVIKQGPVRPTSWTGFDGQFFYYIAMDPREAVHSMDLPGYRYQRIAYPLLARLLVLGRPSLIPDGLLAFNLLAVVAGTAALAGWLMRRGVTPWVAAVWGLLPGQVFAIEKDLSEASAYAWVAVGLWVRDRFPILAGAVFGLAGLTRETTLIFPAVLLAADVFALRGERRVQPWLRALLAAGLAAGPFVAWKLFLWHWLGHADLPLGEAFTVIPFGGFITYHAAHELVPAVLLPALVCTAAAAWALWRRYWRVEVALLLVNLAVLIVFSSGQVYVWWPSVLRMELGFALAAVMLLAVLPTQRWFWLAAGLWLWLTPILLLHPV</sequence>
<keyword evidence="1" id="KW-0472">Membrane</keyword>
<comment type="caution">
    <text evidence="2">The sequence shown here is derived from an EMBL/GenBank/DDBJ whole genome shotgun (WGS) entry which is preliminary data.</text>
</comment>
<evidence type="ECO:0000313" key="3">
    <source>
        <dbReference type="Proteomes" id="UP000612893"/>
    </source>
</evidence>
<feature type="transmembrane region" description="Helical" evidence="1">
    <location>
        <begin position="266"/>
        <end position="286"/>
    </location>
</feature>
<keyword evidence="3" id="KW-1185">Reference proteome</keyword>
<reference evidence="2" key="1">
    <citation type="submission" date="2020-10" db="EMBL/GenBank/DDBJ databases">
        <title>Ca. Dormibacterota MAGs.</title>
        <authorList>
            <person name="Montgomery K."/>
        </authorList>
    </citation>
    <scope>NUCLEOTIDE SEQUENCE [LARGE SCALE GENOMIC DNA]</scope>
    <source>
        <strain evidence="2">SC8812_S17_10</strain>
    </source>
</reference>
<evidence type="ECO:0000256" key="1">
    <source>
        <dbReference type="SAM" id="Phobius"/>
    </source>
</evidence>
<gene>
    <name evidence="2" type="ORF">JF922_07495</name>
</gene>
<dbReference type="Proteomes" id="UP000612893">
    <property type="component" value="Unassembled WGS sequence"/>
</dbReference>
<evidence type="ECO:0008006" key="4">
    <source>
        <dbReference type="Google" id="ProtNLM"/>
    </source>
</evidence>
<keyword evidence="1" id="KW-0812">Transmembrane</keyword>
<proteinExistence type="predicted"/>
<dbReference type="RefSeq" id="WP_338200537.1">
    <property type="nucleotide sequence ID" value="NZ_JAEKNR010000084.1"/>
</dbReference>
<feature type="transmembrane region" description="Helical" evidence="1">
    <location>
        <begin position="293"/>
        <end position="313"/>
    </location>
</feature>
<feature type="transmembrane region" description="Helical" evidence="1">
    <location>
        <begin position="216"/>
        <end position="238"/>
    </location>
</feature>
<organism evidence="2 3">
    <name type="scientific">Candidatus Nephthysia bennettiae</name>
    <dbReference type="NCBI Taxonomy" id="3127016"/>
    <lineage>
        <taxon>Bacteria</taxon>
        <taxon>Bacillati</taxon>
        <taxon>Candidatus Dormiibacterota</taxon>
        <taxon>Candidatus Dormibacteria</taxon>
        <taxon>Candidatus Dormibacterales</taxon>
        <taxon>Candidatus Dormibacteraceae</taxon>
        <taxon>Candidatus Nephthysia</taxon>
    </lineage>
</organism>
<keyword evidence="1" id="KW-1133">Transmembrane helix</keyword>
<evidence type="ECO:0000313" key="2">
    <source>
        <dbReference type="EMBL" id="MBJ7597917.1"/>
    </source>
</evidence>
<feature type="transmembrane region" description="Helical" evidence="1">
    <location>
        <begin position="130"/>
        <end position="148"/>
    </location>
</feature>
<name>A0A934K5X1_9BACT</name>
<feature type="transmembrane region" description="Helical" evidence="1">
    <location>
        <begin position="188"/>
        <end position="204"/>
    </location>
</feature>
<protein>
    <recommendedName>
        <fullName evidence="4">DUF2029 domain-containing protein</fullName>
    </recommendedName>
</protein>
<accession>A0A934K5X1</accession>